<dbReference type="Proteomes" id="UP000733744">
    <property type="component" value="Unassembled WGS sequence"/>
</dbReference>
<proteinExistence type="predicted"/>
<keyword evidence="2" id="KW-1185">Reference proteome</keyword>
<comment type="caution">
    <text evidence="1">The sequence shown here is derived from an EMBL/GenBank/DDBJ whole genome shotgun (WGS) entry which is preliminary data.</text>
</comment>
<dbReference type="InterPro" id="IPR035069">
    <property type="entry name" value="TTHA1013/TTHA0281-like"/>
</dbReference>
<dbReference type="SUPFAM" id="SSF143100">
    <property type="entry name" value="TTHA1013/TTHA0281-like"/>
    <property type="match status" value="1"/>
</dbReference>
<name>A0ABY3CEA2_9GAMM</name>
<sequence length="102" mass="11991">MNPKELIVKCYAKQEEGEWVAVCLDFCLATQGSSLDEVKRKLEEQIAFYVDEALQDQEYGNQLLARRAPITQWFEYYFIRLTNMIYPNTSVVFDEMLPLRLA</sequence>
<dbReference type="RefSeq" id="WP_127028953.1">
    <property type="nucleotide sequence ID" value="NZ_RYFG02000024.1"/>
</dbReference>
<evidence type="ECO:0000313" key="2">
    <source>
        <dbReference type="Proteomes" id="UP000733744"/>
    </source>
</evidence>
<evidence type="ECO:0000313" key="1">
    <source>
        <dbReference type="EMBL" id="TRX00911.1"/>
    </source>
</evidence>
<dbReference type="EMBL" id="RYFG02000024">
    <property type="protein sequence ID" value="TRX00911.1"/>
    <property type="molecule type" value="Genomic_DNA"/>
</dbReference>
<protein>
    <submittedName>
        <fullName evidence="1">DUF1902 domain-containing protein</fullName>
    </submittedName>
</protein>
<gene>
    <name evidence="1" type="ORF">EKO24_004740</name>
</gene>
<accession>A0ABY3CEA2</accession>
<reference evidence="1 2" key="1">
    <citation type="journal article" date="2019" name="Antonie Van Leeuwenhoek">
        <title>Description of 'Ca. Methylobacter oryzae' KRF1, a novel species from the environmentally important Methylobacter clade 2.</title>
        <authorList>
            <person name="Khatri K."/>
            <person name="Mohite J.A."/>
            <person name="Pandit P.S."/>
            <person name="Bahulikar R."/>
            <person name="Rahalkar M.C."/>
        </authorList>
    </citation>
    <scope>NUCLEOTIDE SEQUENCE [LARGE SCALE GENOMIC DNA]</scope>
    <source>
        <strain evidence="1 2">KRF1</strain>
    </source>
</reference>
<dbReference type="Gene3D" id="3.30.160.250">
    <property type="match status" value="1"/>
</dbReference>
<organism evidence="1 2">
    <name type="scientific">Candidatus Methylobacter oryzae</name>
    <dbReference type="NCBI Taxonomy" id="2497749"/>
    <lineage>
        <taxon>Bacteria</taxon>
        <taxon>Pseudomonadati</taxon>
        <taxon>Pseudomonadota</taxon>
        <taxon>Gammaproteobacteria</taxon>
        <taxon>Methylococcales</taxon>
        <taxon>Methylococcaceae</taxon>
        <taxon>Methylobacter</taxon>
    </lineage>
</organism>